<proteinExistence type="predicted"/>
<dbReference type="SUPFAM" id="SSF52799">
    <property type="entry name" value="(Phosphotyrosine protein) phosphatases II"/>
    <property type="match status" value="1"/>
</dbReference>
<dbReference type="Pfam" id="PF13350">
    <property type="entry name" value="Y_phosphatase3"/>
    <property type="match status" value="1"/>
</dbReference>
<evidence type="ECO:0000313" key="3">
    <source>
        <dbReference type="Proteomes" id="UP000799777"/>
    </source>
</evidence>
<gene>
    <name evidence="2" type="ORF">EK21DRAFT_68299</name>
</gene>
<accession>A0A9P4H8S6</accession>
<dbReference type="GO" id="GO:0004721">
    <property type="term" value="F:phosphoprotein phosphatase activity"/>
    <property type="evidence" value="ECO:0007669"/>
    <property type="project" value="InterPro"/>
</dbReference>
<dbReference type="Gene3D" id="3.90.190.10">
    <property type="entry name" value="Protein tyrosine phosphatase superfamily"/>
    <property type="match status" value="1"/>
</dbReference>
<sequence>MSSSTSESKPDLPYPPFYIIPNISNLRDAALHPLTTPTGPIRAGLLFRSADVSKLTLPDWTALRELGIGHVFDLRSAPEVEKSWAPDSTPEWVRDMTAAGVQRSWVPVFQEADYSPQGIAKRYVKYMDEDVAGFVEAYRDMLHAGPGAYATIFKYLASPTLLQFPLSEKAGALIHCSAGKDRTGIFFALLFTYLGVPATDIAAEYHRTELGLSDIRNSIVDRLLQSPAFKNYIAAQSKGRKLKQAELAKIVQDANEGKGFEEGEVSPEMMAKGRAAALRMVGAKEESMLRTLGMVEEEFGGAEKYMREKCGLTDDEMEGLKRNLVVRE</sequence>
<dbReference type="PROSITE" id="PS50056">
    <property type="entry name" value="TYR_PHOSPHATASE_2"/>
    <property type="match status" value="1"/>
</dbReference>
<comment type="caution">
    <text evidence="2">The sequence shown here is derived from an EMBL/GenBank/DDBJ whole genome shotgun (WGS) entry which is preliminary data.</text>
</comment>
<dbReference type="AlphaFoldDB" id="A0A9P4H8S6"/>
<name>A0A9P4H8S6_9PLEO</name>
<dbReference type="InterPro" id="IPR029021">
    <property type="entry name" value="Prot-tyrosine_phosphatase-like"/>
</dbReference>
<dbReference type="Proteomes" id="UP000799777">
    <property type="component" value="Unassembled WGS sequence"/>
</dbReference>
<dbReference type="InterPro" id="IPR000387">
    <property type="entry name" value="Tyr_Pase_dom"/>
</dbReference>
<dbReference type="EMBL" id="ML978204">
    <property type="protein sequence ID" value="KAF2029135.1"/>
    <property type="molecule type" value="Genomic_DNA"/>
</dbReference>
<dbReference type="InterPro" id="IPR016130">
    <property type="entry name" value="Tyr_Pase_AS"/>
</dbReference>
<dbReference type="PROSITE" id="PS00383">
    <property type="entry name" value="TYR_PHOSPHATASE_1"/>
    <property type="match status" value="1"/>
</dbReference>
<protein>
    <recommendedName>
        <fullName evidence="1">Tyrosine specific protein phosphatases domain-containing protein</fullName>
    </recommendedName>
</protein>
<reference evidence="2" key="1">
    <citation type="journal article" date="2020" name="Stud. Mycol.">
        <title>101 Dothideomycetes genomes: a test case for predicting lifestyles and emergence of pathogens.</title>
        <authorList>
            <person name="Haridas S."/>
            <person name="Albert R."/>
            <person name="Binder M."/>
            <person name="Bloem J."/>
            <person name="Labutti K."/>
            <person name="Salamov A."/>
            <person name="Andreopoulos B."/>
            <person name="Baker S."/>
            <person name="Barry K."/>
            <person name="Bills G."/>
            <person name="Bluhm B."/>
            <person name="Cannon C."/>
            <person name="Castanera R."/>
            <person name="Culley D."/>
            <person name="Daum C."/>
            <person name="Ezra D."/>
            <person name="Gonzalez J."/>
            <person name="Henrissat B."/>
            <person name="Kuo A."/>
            <person name="Liang C."/>
            <person name="Lipzen A."/>
            <person name="Lutzoni F."/>
            <person name="Magnuson J."/>
            <person name="Mondo S."/>
            <person name="Nolan M."/>
            <person name="Ohm R."/>
            <person name="Pangilinan J."/>
            <person name="Park H.-J."/>
            <person name="Ramirez L."/>
            <person name="Alfaro M."/>
            <person name="Sun H."/>
            <person name="Tritt A."/>
            <person name="Yoshinaga Y."/>
            <person name="Zwiers L.-H."/>
            <person name="Turgeon B."/>
            <person name="Goodwin S."/>
            <person name="Spatafora J."/>
            <person name="Crous P."/>
            <person name="Grigoriev I."/>
        </authorList>
    </citation>
    <scope>NUCLEOTIDE SEQUENCE</scope>
    <source>
        <strain evidence="2">CBS 110217</strain>
    </source>
</reference>
<dbReference type="PANTHER" id="PTHR31126:SF1">
    <property type="entry name" value="TYROSINE SPECIFIC PROTEIN PHOSPHATASES DOMAIN-CONTAINING PROTEIN"/>
    <property type="match status" value="1"/>
</dbReference>
<organism evidence="2 3">
    <name type="scientific">Setomelanomma holmii</name>
    <dbReference type="NCBI Taxonomy" id="210430"/>
    <lineage>
        <taxon>Eukaryota</taxon>
        <taxon>Fungi</taxon>
        <taxon>Dikarya</taxon>
        <taxon>Ascomycota</taxon>
        <taxon>Pezizomycotina</taxon>
        <taxon>Dothideomycetes</taxon>
        <taxon>Pleosporomycetidae</taxon>
        <taxon>Pleosporales</taxon>
        <taxon>Pleosporineae</taxon>
        <taxon>Phaeosphaeriaceae</taxon>
        <taxon>Setomelanomma</taxon>
    </lineage>
</organism>
<dbReference type="InterPro" id="IPR026893">
    <property type="entry name" value="Tyr/Ser_Pase_IphP-type"/>
</dbReference>
<keyword evidence="3" id="KW-1185">Reference proteome</keyword>
<feature type="domain" description="Tyrosine specific protein phosphatases" evidence="1">
    <location>
        <begin position="173"/>
        <end position="220"/>
    </location>
</feature>
<evidence type="ECO:0000313" key="2">
    <source>
        <dbReference type="EMBL" id="KAF2029135.1"/>
    </source>
</evidence>
<evidence type="ECO:0000259" key="1">
    <source>
        <dbReference type="PROSITE" id="PS50056"/>
    </source>
</evidence>
<dbReference type="OrthoDB" id="449382at2759"/>
<dbReference type="PANTHER" id="PTHR31126">
    <property type="entry name" value="TYROSINE-PROTEIN PHOSPHATASE"/>
    <property type="match status" value="1"/>
</dbReference>